<dbReference type="EMBL" id="VIGV01000002">
    <property type="protein sequence ID" value="TWS25290.1"/>
    <property type="molecule type" value="Genomic_DNA"/>
</dbReference>
<name>A0A5C5RRP9_9ACTN</name>
<accession>A0A5C5RRP9</accession>
<dbReference type="AlphaFoldDB" id="A0A5C5RRP9"/>
<dbReference type="Gene3D" id="1.20.1250.20">
    <property type="entry name" value="MFS general substrate transporter like domains"/>
    <property type="match status" value="2"/>
</dbReference>
<sequence>MPDNSTTSGSSPLSSVGLQETEQQRKSKLHKAISASAMGNFTEWFDYGVYASTATYIGTALFPDHGTIGTLLGFAVSFILRPLGGFVWGPLGDKIGRKAVLATTILLMAGATALVAVLPTFATAGWLGAVLLIVLRMVQGFSTGGEYGGAATFMAEYSPDRQRGRYGSFLEFGTMCGFAGGTAIVLLLQVLLTEEQMQSFGWRLPFLMALPMGLIGWYLRNQIHDSPVFEEIKEKDQSQDSALKGLRQLLVEYRRPILILFGLVIALNVANYTLIAYMPTYLNGAIDMPKKDASMMLLIAQVIMAAAIPFFGALSDRTGRKPMWWVSLVGLLVLAWPMFELMTQGFVWAVIALTVLGLLYVPQLATITATFPAMFPTQVRFAGFAISYNVATAAFGGTAPLVNEAFVDATSNIMFPAFYMMGACVIGLIALPFLQETKGCSIRGTEVPGPDTNATHLAQIEEAKLAQAS</sequence>
<evidence type="ECO:0000256" key="1">
    <source>
        <dbReference type="ARBA" id="ARBA00004651"/>
    </source>
</evidence>
<dbReference type="GO" id="GO:0015293">
    <property type="term" value="F:symporter activity"/>
    <property type="evidence" value="ECO:0007669"/>
    <property type="project" value="UniProtKB-KW"/>
</dbReference>
<evidence type="ECO:0000256" key="4">
    <source>
        <dbReference type="ARBA" id="ARBA00022475"/>
    </source>
</evidence>
<comment type="similarity">
    <text evidence="2">Belongs to the major facilitator superfamily. Metabolite:H+ Symporter (MHS) family (TC 2.A.1.6) family.</text>
</comment>
<keyword evidence="5 12" id="KW-0812">Transmembrane</keyword>
<dbReference type="PANTHER" id="PTHR43528:SF1">
    <property type="entry name" value="ALPHA-KETOGLUTARATE PERMEASE"/>
    <property type="match status" value="1"/>
</dbReference>
<keyword evidence="7 12" id="KW-1133">Transmembrane helix</keyword>
<dbReference type="OrthoDB" id="8953821at2"/>
<feature type="transmembrane region" description="Helical" evidence="12">
    <location>
        <begin position="345"/>
        <end position="369"/>
    </location>
</feature>
<comment type="subcellular location">
    <subcellularLocation>
        <location evidence="1">Cell membrane</location>
        <topology evidence="1">Multi-pass membrane protein</topology>
    </subcellularLocation>
</comment>
<protein>
    <recommendedName>
        <fullName evidence="10">Putative proline/betaine transporter</fullName>
    </recommendedName>
</protein>
<evidence type="ECO:0000256" key="2">
    <source>
        <dbReference type="ARBA" id="ARBA00008240"/>
    </source>
</evidence>
<dbReference type="Proteomes" id="UP000319792">
    <property type="component" value="Unassembled WGS sequence"/>
</dbReference>
<keyword evidence="3" id="KW-0813">Transport</keyword>
<feature type="transmembrane region" description="Helical" evidence="12">
    <location>
        <begin position="68"/>
        <end position="88"/>
    </location>
</feature>
<gene>
    <name evidence="14" type="ORF">FK268_08820</name>
</gene>
<evidence type="ECO:0000256" key="12">
    <source>
        <dbReference type="SAM" id="Phobius"/>
    </source>
</evidence>
<evidence type="ECO:0000256" key="5">
    <source>
        <dbReference type="ARBA" id="ARBA00022692"/>
    </source>
</evidence>
<evidence type="ECO:0000256" key="9">
    <source>
        <dbReference type="ARBA" id="ARBA00037295"/>
    </source>
</evidence>
<feature type="transmembrane region" description="Helical" evidence="12">
    <location>
        <begin position="166"/>
        <end position="188"/>
    </location>
</feature>
<feature type="transmembrane region" description="Helical" evidence="12">
    <location>
        <begin position="200"/>
        <end position="219"/>
    </location>
</feature>
<evidence type="ECO:0000256" key="8">
    <source>
        <dbReference type="ARBA" id="ARBA00023136"/>
    </source>
</evidence>
<dbReference type="GO" id="GO:0005886">
    <property type="term" value="C:plasma membrane"/>
    <property type="evidence" value="ECO:0007669"/>
    <property type="project" value="UniProtKB-SubCell"/>
</dbReference>
<feature type="transmembrane region" description="Helical" evidence="12">
    <location>
        <begin position="381"/>
        <end position="401"/>
    </location>
</feature>
<dbReference type="FunFam" id="1.20.1250.20:FF:000001">
    <property type="entry name" value="Dicarboxylate MFS transporter"/>
    <property type="match status" value="1"/>
</dbReference>
<dbReference type="PROSITE" id="PS00217">
    <property type="entry name" value="SUGAR_TRANSPORT_2"/>
    <property type="match status" value="1"/>
</dbReference>
<feature type="transmembrane region" description="Helical" evidence="12">
    <location>
        <begin position="295"/>
        <end position="315"/>
    </location>
</feature>
<dbReference type="Pfam" id="PF07690">
    <property type="entry name" value="MFS_1"/>
    <property type="match status" value="1"/>
</dbReference>
<feature type="transmembrane region" description="Helical" evidence="12">
    <location>
        <begin position="100"/>
        <end position="118"/>
    </location>
</feature>
<dbReference type="InterPro" id="IPR011701">
    <property type="entry name" value="MFS"/>
</dbReference>
<feature type="transmembrane region" description="Helical" evidence="12">
    <location>
        <begin position="124"/>
        <end position="145"/>
    </location>
</feature>
<keyword evidence="4" id="KW-1003">Cell membrane</keyword>
<feature type="domain" description="Major facilitator superfamily (MFS) profile" evidence="13">
    <location>
        <begin position="32"/>
        <end position="439"/>
    </location>
</feature>
<feature type="transmembrane region" description="Helical" evidence="12">
    <location>
        <begin position="322"/>
        <end position="339"/>
    </location>
</feature>
<evidence type="ECO:0000256" key="6">
    <source>
        <dbReference type="ARBA" id="ARBA00022847"/>
    </source>
</evidence>
<organism evidence="14 15">
    <name type="scientific">Tsukamurella sputi</name>
    <dbReference type="NCBI Taxonomy" id="2591848"/>
    <lineage>
        <taxon>Bacteria</taxon>
        <taxon>Bacillati</taxon>
        <taxon>Actinomycetota</taxon>
        <taxon>Actinomycetes</taxon>
        <taxon>Mycobacteriales</taxon>
        <taxon>Tsukamurellaceae</taxon>
        <taxon>Tsukamurella</taxon>
    </lineage>
</organism>
<evidence type="ECO:0000256" key="7">
    <source>
        <dbReference type="ARBA" id="ARBA00022989"/>
    </source>
</evidence>
<comment type="caution">
    <text evidence="14">The sequence shown here is derived from an EMBL/GenBank/DDBJ whole genome shotgun (WGS) entry which is preliminary data.</text>
</comment>
<comment type="function">
    <text evidence="9">May be a proton symporter involved in the uptake of osmolytes such as proline and glycine betaine.</text>
</comment>
<evidence type="ECO:0000313" key="14">
    <source>
        <dbReference type="EMBL" id="TWS25290.1"/>
    </source>
</evidence>
<keyword evidence="6" id="KW-0769">Symport</keyword>
<dbReference type="InterPro" id="IPR051084">
    <property type="entry name" value="H+-coupled_symporters"/>
</dbReference>
<evidence type="ECO:0000256" key="10">
    <source>
        <dbReference type="ARBA" id="ARBA00039918"/>
    </source>
</evidence>
<dbReference type="SUPFAM" id="SSF103473">
    <property type="entry name" value="MFS general substrate transporter"/>
    <property type="match status" value="1"/>
</dbReference>
<evidence type="ECO:0000256" key="11">
    <source>
        <dbReference type="SAM" id="MobiDB-lite"/>
    </source>
</evidence>
<dbReference type="InterPro" id="IPR005829">
    <property type="entry name" value="Sugar_transporter_CS"/>
</dbReference>
<keyword evidence="8 12" id="KW-0472">Membrane</keyword>
<feature type="region of interest" description="Disordered" evidence="11">
    <location>
        <begin position="1"/>
        <end position="20"/>
    </location>
</feature>
<evidence type="ECO:0000313" key="15">
    <source>
        <dbReference type="Proteomes" id="UP000319792"/>
    </source>
</evidence>
<dbReference type="PANTHER" id="PTHR43528">
    <property type="entry name" value="ALPHA-KETOGLUTARATE PERMEASE"/>
    <property type="match status" value="1"/>
</dbReference>
<reference evidence="14 15" key="1">
    <citation type="submission" date="2019-08" db="EMBL/GenBank/DDBJ databases">
        <title>Tsukamurella conjunctivitidis sp. nov., Tsukamurella assacharolytica sp. nov. and Tsukamurella sputae sp. nov. isolated from patients with conjunctivitis, bacteraemia (lymphoma) and respiratory infection (sputum) in Hong Kong.</title>
        <authorList>
            <person name="Fok K.M.N."/>
            <person name="Fong J.Y.H."/>
        </authorList>
    </citation>
    <scope>NUCLEOTIDE SEQUENCE [LARGE SCALE GENOMIC DNA]</scope>
    <source>
        <strain evidence="14 15">HKU70</strain>
    </source>
</reference>
<feature type="transmembrane region" description="Helical" evidence="12">
    <location>
        <begin position="257"/>
        <end position="275"/>
    </location>
</feature>
<proteinExistence type="inferred from homology"/>
<keyword evidence="15" id="KW-1185">Reference proteome</keyword>
<dbReference type="PROSITE" id="PS50850">
    <property type="entry name" value="MFS"/>
    <property type="match status" value="1"/>
</dbReference>
<dbReference type="InterPro" id="IPR020846">
    <property type="entry name" value="MFS_dom"/>
</dbReference>
<feature type="compositionally biased region" description="Low complexity" evidence="11">
    <location>
        <begin position="1"/>
        <end position="18"/>
    </location>
</feature>
<evidence type="ECO:0000256" key="3">
    <source>
        <dbReference type="ARBA" id="ARBA00022448"/>
    </source>
</evidence>
<feature type="transmembrane region" description="Helical" evidence="12">
    <location>
        <begin position="413"/>
        <end position="434"/>
    </location>
</feature>
<evidence type="ECO:0000259" key="13">
    <source>
        <dbReference type="PROSITE" id="PS50850"/>
    </source>
</evidence>
<dbReference type="InterPro" id="IPR036259">
    <property type="entry name" value="MFS_trans_sf"/>
</dbReference>